<dbReference type="STRING" id="912594.AWC12_09340"/>
<proteinExistence type="predicted"/>
<name>A0A178LMX2_MYCIR</name>
<dbReference type="Gene3D" id="6.10.140.2080">
    <property type="match status" value="1"/>
</dbReference>
<dbReference type="Gene3D" id="1.10.10.2390">
    <property type="match status" value="1"/>
</dbReference>
<sequence length="103" mass="11389">MAENDSPNAFESILGWLHQGYPHGVPQTDYFALLALLMRTLTEDEVVKVAQTVLKRSESDTVTPEEIRAAIHLVTDKEPNPEEMHQVAARLASVGWPLAAPAR</sequence>
<evidence type="ECO:0000313" key="2">
    <source>
        <dbReference type="Proteomes" id="UP000078396"/>
    </source>
</evidence>
<reference evidence="1 2" key="1">
    <citation type="submission" date="2016-04" db="EMBL/GenBank/DDBJ databases">
        <title>Draft Genome Sequences of Staphylococcus capitis Strain H36, S. capitis Strain H65, S. cohnii Strain H62, S. hominis Strain H69, Mycobacterium iranicum Strain H39, Plantibacter sp. Strain H53, Pseudomonas oryzihabitans Strain H72, and Microbacterium sp. Strain H83, isolated from residential settings.</title>
        <authorList>
            <person name="Lymperopoulou D."/>
            <person name="Adams R.I."/>
            <person name="Lindow S."/>
            <person name="Coil D.A."/>
            <person name="Jospin G."/>
            <person name="Eisen J.A."/>
        </authorList>
    </citation>
    <scope>NUCLEOTIDE SEQUENCE [LARGE SCALE GENOMIC DNA]</scope>
    <source>
        <strain evidence="1 2">H39</strain>
    </source>
</reference>
<dbReference type="AlphaFoldDB" id="A0A178LMX2"/>
<evidence type="ECO:0000313" key="1">
    <source>
        <dbReference type="EMBL" id="OAN32511.1"/>
    </source>
</evidence>
<dbReference type="RefSeq" id="WP_064284258.1">
    <property type="nucleotide sequence ID" value="NZ_LWCS01000054.1"/>
</dbReference>
<accession>A0A178LMX2</accession>
<dbReference type="Proteomes" id="UP000078396">
    <property type="component" value="Unassembled WGS sequence"/>
</dbReference>
<comment type="caution">
    <text evidence="1">The sequence shown here is derived from an EMBL/GenBank/DDBJ whole genome shotgun (WGS) entry which is preliminary data.</text>
</comment>
<gene>
    <name evidence="1" type="ORF">A4X20_08270</name>
</gene>
<dbReference type="InterPro" id="IPR021784">
    <property type="entry name" value="DUF3349"/>
</dbReference>
<dbReference type="Pfam" id="PF11829">
    <property type="entry name" value="DUF3349"/>
    <property type="match status" value="1"/>
</dbReference>
<dbReference type="EMBL" id="LWCS01000054">
    <property type="protein sequence ID" value="OAN32511.1"/>
    <property type="molecule type" value="Genomic_DNA"/>
</dbReference>
<dbReference type="OrthoDB" id="4350726at2"/>
<evidence type="ECO:0008006" key="3">
    <source>
        <dbReference type="Google" id="ProtNLM"/>
    </source>
</evidence>
<organism evidence="1 2">
    <name type="scientific">Mycolicibacterium iranicum</name>
    <name type="common">Mycobacterium iranicum</name>
    <dbReference type="NCBI Taxonomy" id="912594"/>
    <lineage>
        <taxon>Bacteria</taxon>
        <taxon>Bacillati</taxon>
        <taxon>Actinomycetota</taxon>
        <taxon>Actinomycetes</taxon>
        <taxon>Mycobacteriales</taxon>
        <taxon>Mycobacteriaceae</taxon>
        <taxon>Mycolicibacterium</taxon>
    </lineage>
</organism>
<protein>
    <recommendedName>
        <fullName evidence="3">Endonuclease</fullName>
    </recommendedName>
</protein>